<organism evidence="3 4">
    <name type="scientific">Terrilactibacillus laevilacticus</name>
    <dbReference type="NCBI Taxonomy" id="1380157"/>
    <lineage>
        <taxon>Bacteria</taxon>
        <taxon>Bacillati</taxon>
        <taxon>Bacillota</taxon>
        <taxon>Bacilli</taxon>
        <taxon>Bacillales</taxon>
        <taxon>Bacillaceae</taxon>
        <taxon>Terrilactibacillus</taxon>
    </lineage>
</organism>
<dbReference type="EC" id="4.1.1.23" evidence="3"/>
<dbReference type="Pfam" id="PF00215">
    <property type="entry name" value="OMPdecase"/>
    <property type="match status" value="1"/>
</dbReference>
<proteinExistence type="predicted"/>
<keyword evidence="1 3" id="KW-0456">Lyase</keyword>
<dbReference type="GO" id="GO:0004590">
    <property type="term" value="F:orotidine-5'-phosphate decarboxylase activity"/>
    <property type="evidence" value="ECO:0007669"/>
    <property type="project" value="UniProtKB-EC"/>
</dbReference>
<gene>
    <name evidence="3" type="ORF">ACFSTF_09550</name>
</gene>
<name>A0ABW5PRQ1_9BACI</name>
<dbReference type="SMART" id="SM00934">
    <property type="entry name" value="OMPdecase"/>
    <property type="match status" value="1"/>
</dbReference>
<dbReference type="Gene3D" id="3.20.20.70">
    <property type="entry name" value="Aldolase class I"/>
    <property type="match status" value="1"/>
</dbReference>
<dbReference type="InterPro" id="IPR013785">
    <property type="entry name" value="Aldolase_TIM"/>
</dbReference>
<dbReference type="InterPro" id="IPR001754">
    <property type="entry name" value="OMPdeCOase_dom"/>
</dbReference>
<dbReference type="SUPFAM" id="SSF51366">
    <property type="entry name" value="Ribulose-phoshate binding barrel"/>
    <property type="match status" value="1"/>
</dbReference>
<dbReference type="InterPro" id="IPR011060">
    <property type="entry name" value="RibuloseP-bd_barrel"/>
</dbReference>
<evidence type="ECO:0000259" key="2">
    <source>
        <dbReference type="SMART" id="SM00934"/>
    </source>
</evidence>
<accession>A0ABW5PRQ1</accession>
<protein>
    <submittedName>
        <fullName evidence="3">Orotidine 5'-phosphate decarboxylase / HUMPS family protein</fullName>
        <ecNumber evidence="3">4.1.1.23</ecNumber>
    </submittedName>
</protein>
<evidence type="ECO:0000313" key="4">
    <source>
        <dbReference type="Proteomes" id="UP001597458"/>
    </source>
</evidence>
<dbReference type="RefSeq" id="WP_141191156.1">
    <property type="nucleotide sequence ID" value="NZ_JBHUMR010000012.1"/>
</dbReference>
<dbReference type="PANTHER" id="PTHR35039:SF3">
    <property type="entry name" value="3-KETO-L-GULONATE-6-PHOSPHATE DECARBOXYLASE SGBH-RELATED"/>
    <property type="match status" value="1"/>
</dbReference>
<keyword evidence="4" id="KW-1185">Reference proteome</keyword>
<dbReference type="Proteomes" id="UP001597458">
    <property type="component" value="Unassembled WGS sequence"/>
</dbReference>
<evidence type="ECO:0000256" key="1">
    <source>
        <dbReference type="ARBA" id="ARBA00023239"/>
    </source>
</evidence>
<dbReference type="PANTHER" id="PTHR35039">
    <property type="entry name" value="3-KETO-L-GULONATE-6-PHOSPHATE DECARBOXYLASE SGBH-RELATED"/>
    <property type="match status" value="1"/>
</dbReference>
<sequence length="206" mass="23065">MKLQVAIDRVDREKALSMINKVTPHADIIEIGTSLIKDFGLKHLDQIMHSTHQALLLGDIKTNDEGEYEFIQGYQAGFDILTVMGSSSYETLTKCYHVTKEYGKDMMIDLLECTDEKIKKIASFPDAIYCLHTSIDKEKNQNPAQDIKAFKEKYPQIKRMAVAGGITLEELPSIKEAGPEIVIVGSGITKANDITNQVKIYKEALL</sequence>
<evidence type="ECO:0000313" key="3">
    <source>
        <dbReference type="EMBL" id="MFD2617547.1"/>
    </source>
</evidence>
<dbReference type="EMBL" id="JBHUMR010000012">
    <property type="protein sequence ID" value="MFD2617547.1"/>
    <property type="molecule type" value="Genomic_DNA"/>
</dbReference>
<reference evidence="4" key="1">
    <citation type="journal article" date="2019" name="Int. J. Syst. Evol. Microbiol.">
        <title>The Global Catalogue of Microorganisms (GCM) 10K type strain sequencing project: providing services to taxonomists for standard genome sequencing and annotation.</title>
        <authorList>
            <consortium name="The Broad Institute Genomics Platform"/>
            <consortium name="The Broad Institute Genome Sequencing Center for Infectious Disease"/>
            <person name="Wu L."/>
            <person name="Ma J."/>
        </authorList>
    </citation>
    <scope>NUCLEOTIDE SEQUENCE [LARGE SCALE GENOMIC DNA]</scope>
    <source>
        <strain evidence="4">TISTR 2241</strain>
    </source>
</reference>
<feature type="domain" description="Orotidine 5'-phosphate decarboxylase" evidence="2">
    <location>
        <begin position="2"/>
        <end position="201"/>
    </location>
</feature>
<comment type="caution">
    <text evidence="3">The sequence shown here is derived from an EMBL/GenBank/DDBJ whole genome shotgun (WGS) entry which is preliminary data.</text>
</comment>